<accession>A0A0H2Z9Y1</accession>
<dbReference type="BioCyc" id="PAER208963:G1G74-3307-MONOMER"/>
<name>A0A0H2Z9Y1_PSEAB</name>
<dbReference type="AlphaFoldDB" id="A0A0H2Z9Y1"/>
<proteinExistence type="predicted"/>
<dbReference type="Proteomes" id="UP000000653">
    <property type="component" value="Chromosome"/>
</dbReference>
<dbReference type="KEGG" id="pau:PA14_39420"/>
<evidence type="ECO:0000313" key="2">
    <source>
        <dbReference type="Proteomes" id="UP000000653"/>
    </source>
</evidence>
<sequence>MASETIHFSFANADVYIVARSPNNQNGTGDDTMSYSAKSFSALINAMRADGITRLEQLARQPFRNAQGFWSAEAKK</sequence>
<organism evidence="1 2">
    <name type="scientific">Pseudomonas aeruginosa (strain UCBPP-PA14)</name>
    <dbReference type="NCBI Taxonomy" id="208963"/>
    <lineage>
        <taxon>Bacteria</taxon>
        <taxon>Pseudomonadati</taxon>
        <taxon>Pseudomonadota</taxon>
        <taxon>Gammaproteobacteria</taxon>
        <taxon>Pseudomonadales</taxon>
        <taxon>Pseudomonadaceae</taxon>
        <taxon>Pseudomonas</taxon>
    </lineage>
</organism>
<dbReference type="EMBL" id="CP000438">
    <property type="protein sequence ID" value="ABJ11129.1"/>
    <property type="molecule type" value="Genomic_DNA"/>
</dbReference>
<gene>
    <name evidence="1" type="ordered locus">PA14_39420</name>
</gene>
<dbReference type="HOGENOM" id="CLU_2651640_0_0_6"/>
<evidence type="ECO:0000313" key="1">
    <source>
        <dbReference type="EMBL" id="ABJ11129.1"/>
    </source>
</evidence>
<protein>
    <submittedName>
        <fullName evidence="1">Uncharacterized protein</fullName>
    </submittedName>
</protein>
<reference evidence="1 2" key="1">
    <citation type="journal article" date="2006" name="Genome Biol.">
        <title>Genomic analysis reveals that Pseudomonas aeruginosa virulence is combinatorial.</title>
        <authorList>
            <person name="Lee D.G."/>
            <person name="Urbach J.M."/>
            <person name="Wu G."/>
            <person name="Liberati N.T."/>
            <person name="Feinbaum R.L."/>
            <person name="Miyata S."/>
            <person name="Diggins L.T."/>
            <person name="He J."/>
            <person name="Saucier M."/>
            <person name="Deziel E."/>
            <person name="Friedman L."/>
            <person name="Li L."/>
            <person name="Grills G."/>
            <person name="Montgomery K."/>
            <person name="Kucherlapati R."/>
            <person name="Rahme L.G."/>
            <person name="Ausubel F.M."/>
        </authorList>
    </citation>
    <scope>NUCLEOTIDE SEQUENCE [LARGE SCALE GENOMIC DNA]</scope>
    <source>
        <strain evidence="1 2">UCBPP-PA14</strain>
    </source>
</reference>